<reference evidence="2" key="1">
    <citation type="submission" date="2020-02" db="EMBL/GenBank/DDBJ databases">
        <authorList>
            <person name="Shen X.-R."/>
            <person name="Zhang Y.-X."/>
        </authorList>
    </citation>
    <scope>NUCLEOTIDE SEQUENCE</scope>
    <source>
        <strain evidence="2">SYP-B3998</strain>
    </source>
</reference>
<sequence length="359" mass="38971">MENKKKILAFIGSYAESNQPGLYVGSYEESNGSLTVIDEVDGLQNPTFLEVNSDNLKVYALTEGIGSEGQRCGAAAAFEIDPASGKLSLLNKENTVPATTCHITLDHTNQCILVASYHGGMIGLSPLLEDGRVGAITDIQWHKGSSILPDQDRPHAHFVFIDRQNRFVGVCDLGLDRILLYKLDLAAHRLLPHGEVQVAPGSGPRHFAFHPSFAYGYVINELNSTITAFSYDEELGVLTEIQSLSTLPDDFEGENACADIHISPDGNFLYGSNRGHDSIVVYAIDRVTGRLSIVEFAPTLGGHPRNFALSPDGQFMLVANRDANNIVTFKRDESTGKLLPTGSVLSVSKPVCIKFVSIH</sequence>
<dbReference type="SUPFAM" id="SSF51004">
    <property type="entry name" value="C-terminal (heme d1) domain of cytochrome cd1-nitrite reductase"/>
    <property type="match status" value="1"/>
</dbReference>
<dbReference type="RefSeq" id="WP_163940834.1">
    <property type="nucleotide sequence ID" value="NZ_JAAIKC010000001.1"/>
</dbReference>
<dbReference type="PANTHER" id="PTHR30344">
    <property type="entry name" value="6-PHOSPHOGLUCONOLACTONASE-RELATED"/>
    <property type="match status" value="1"/>
</dbReference>
<gene>
    <name evidence="2" type="ORF">GK047_02790</name>
</gene>
<protein>
    <submittedName>
        <fullName evidence="2">Lactonase family protein</fullName>
    </submittedName>
</protein>
<dbReference type="InterPro" id="IPR011048">
    <property type="entry name" value="Haem_d1_sf"/>
</dbReference>
<dbReference type="GO" id="GO:0017057">
    <property type="term" value="F:6-phosphogluconolactonase activity"/>
    <property type="evidence" value="ECO:0007669"/>
    <property type="project" value="TreeGrafter"/>
</dbReference>
<evidence type="ECO:0000256" key="1">
    <source>
        <dbReference type="ARBA" id="ARBA00005564"/>
    </source>
</evidence>
<proteinExistence type="inferred from homology"/>
<accession>A0A6G3ZTB3</accession>
<dbReference type="AlphaFoldDB" id="A0A6G3ZTB3"/>
<dbReference type="EMBL" id="JAAIKC010000001">
    <property type="protein sequence ID" value="NEW04944.1"/>
    <property type="molecule type" value="Genomic_DNA"/>
</dbReference>
<dbReference type="InterPro" id="IPR019405">
    <property type="entry name" value="Lactonase_7-beta_prop"/>
</dbReference>
<name>A0A6G3ZTB3_9BACL</name>
<comment type="caution">
    <text evidence="2">The sequence shown here is derived from an EMBL/GenBank/DDBJ whole genome shotgun (WGS) entry which is preliminary data.</text>
</comment>
<dbReference type="InterPro" id="IPR015943">
    <property type="entry name" value="WD40/YVTN_repeat-like_dom_sf"/>
</dbReference>
<dbReference type="Pfam" id="PF10282">
    <property type="entry name" value="Lactonase"/>
    <property type="match status" value="1"/>
</dbReference>
<comment type="similarity">
    <text evidence="1">Belongs to the cycloisomerase 2 family.</text>
</comment>
<organism evidence="2">
    <name type="scientific">Paenibacillus sp. SYP-B3998</name>
    <dbReference type="NCBI Taxonomy" id="2678564"/>
    <lineage>
        <taxon>Bacteria</taxon>
        <taxon>Bacillati</taxon>
        <taxon>Bacillota</taxon>
        <taxon>Bacilli</taxon>
        <taxon>Bacillales</taxon>
        <taxon>Paenibacillaceae</taxon>
        <taxon>Paenibacillus</taxon>
    </lineage>
</organism>
<dbReference type="InterPro" id="IPR050282">
    <property type="entry name" value="Cycloisomerase_2"/>
</dbReference>
<dbReference type="PANTHER" id="PTHR30344:SF1">
    <property type="entry name" value="6-PHOSPHOGLUCONOLACTONASE"/>
    <property type="match status" value="1"/>
</dbReference>
<dbReference type="Gene3D" id="2.130.10.10">
    <property type="entry name" value="YVTN repeat-like/Quinoprotein amine dehydrogenase"/>
    <property type="match status" value="1"/>
</dbReference>
<dbReference type="GO" id="GO:0005829">
    <property type="term" value="C:cytosol"/>
    <property type="evidence" value="ECO:0007669"/>
    <property type="project" value="TreeGrafter"/>
</dbReference>
<evidence type="ECO:0000313" key="2">
    <source>
        <dbReference type="EMBL" id="NEW04944.1"/>
    </source>
</evidence>